<feature type="coiled-coil region" evidence="3">
    <location>
        <begin position="779"/>
        <end position="813"/>
    </location>
</feature>
<dbReference type="PANTHER" id="PTHR22999">
    <property type="entry name" value="PX SERINE/THREONINE KINASE PXK"/>
    <property type="match status" value="1"/>
</dbReference>
<sequence length="971" mass="108515">MALSPTPRSQTNDARSSTNTVLNIAIDRATLETTPVWYTVVVSGPGRVPRWTVRRRYADFHALHNSIASLLEGPVRLPPKRYLPWRAHDPLMVEERRRGLERYLRQIMVMRRVYEDNHVWHFLEASAEVSIIVRYAWSKDVGYLKLLCPLSLEPALATSIASCRPLLRALLGHVGDDHHSIAGPALAVLEQVVSVGEGSGLICEEGGIRVLMAALGRSMPVNAVKDVLLNLLRSRPESMFLYFQVDGGLSEMLDRLAGSQNSDVPLCIACALVVAVAGDPDLEIALTDRQSSGLQLLECLMAVEDLATRCITGLIISALLRRWNATLLPHRERLWHRLGEQAKRVREVVGSPEEMRLFEALDSVLDEGMEGFVRVLLSDNDVVANLTCNLLTVYFRGPLPQFQTEEEISPTTESSDLRNERCWGRLYDMAVERLRWLVDDHGNVAASEALLACHGWCEGKSVTEQTAETRVRCVELATGGGLAEKHENLAEVQEGDVRRRGAAREGLEEGLIARLLDAFHALNRVQMRLTASWDLAGAAARDSRKATDRLLLTRGKLLTMGERLREKDINSLARERAEVTSAQQVVVSVEDQLGKCTSAMADAKRVQAMTQQALSTSAELLSRANARLADIQNKLAIVKERLDGVPARKNQCLKALELAREEQHTAEDEARHRGVEAEHASNASERVAGELHEIESTRDKVASLLYRVDATQADEDVNSIWADIPSWLTTEALSSPPAKLEDLRGRMEEFRLIVENRVLTARREVEVARDQAAAAKELAFRAKERETALQERCRNLETELADIEDTAALEKKVEELQEAERRQVSDVERCKSDHAAREFELSEQRARVETAEKGVEEAVENLRTAERDRDSKSQTLRTIALETDARLREIESRASRLIAQTVRTELEVIMAAQHGCMEVNECLRLEEEVRNEALNRIGEVQTHLAEVSRVIRESTSKPDSGAGGRQPWPMQ</sequence>
<comment type="caution">
    <text evidence="6">The sequence shown here is derived from an EMBL/GenBank/DDBJ whole genome shotgun (WGS) entry which is preliminary data.</text>
</comment>
<dbReference type="Proteomes" id="UP000574390">
    <property type="component" value="Unassembled WGS sequence"/>
</dbReference>
<dbReference type="GO" id="GO:0005737">
    <property type="term" value="C:cytoplasm"/>
    <property type="evidence" value="ECO:0007669"/>
    <property type="project" value="UniProtKB-SubCell"/>
</dbReference>
<dbReference type="PANTHER" id="PTHR22999:SF23">
    <property type="entry name" value="SORTING NEXIN-16"/>
    <property type="match status" value="1"/>
</dbReference>
<evidence type="ECO:0000256" key="1">
    <source>
        <dbReference type="ARBA" id="ARBA00004496"/>
    </source>
</evidence>
<evidence type="ECO:0000256" key="4">
    <source>
        <dbReference type="SAM" id="MobiDB-lite"/>
    </source>
</evidence>
<dbReference type="SUPFAM" id="SSF48371">
    <property type="entry name" value="ARM repeat"/>
    <property type="match status" value="1"/>
</dbReference>
<evidence type="ECO:0000256" key="3">
    <source>
        <dbReference type="SAM" id="Coils"/>
    </source>
</evidence>
<name>A0A7J6QA94_PEROL</name>
<dbReference type="InterPro" id="IPR001683">
    <property type="entry name" value="PX_dom"/>
</dbReference>
<dbReference type="Gene3D" id="3.30.1520.10">
    <property type="entry name" value="Phox-like domain"/>
    <property type="match status" value="1"/>
</dbReference>
<feature type="domain" description="PX" evidence="5">
    <location>
        <begin position="16"/>
        <end position="130"/>
    </location>
</feature>
<comment type="subcellular location">
    <subcellularLocation>
        <location evidence="1">Cytoplasm</location>
    </subcellularLocation>
</comment>
<keyword evidence="3" id="KW-0175">Coiled coil</keyword>
<dbReference type="SUPFAM" id="SSF64268">
    <property type="entry name" value="PX domain"/>
    <property type="match status" value="1"/>
</dbReference>
<gene>
    <name evidence="6" type="ORF">FOZ62_009106</name>
</gene>
<dbReference type="InterPro" id="IPR036871">
    <property type="entry name" value="PX_dom_sf"/>
</dbReference>
<dbReference type="EMBL" id="JABANM010031016">
    <property type="protein sequence ID" value="KAF4705295.1"/>
    <property type="molecule type" value="Genomic_DNA"/>
</dbReference>
<dbReference type="GO" id="GO:0035091">
    <property type="term" value="F:phosphatidylinositol binding"/>
    <property type="evidence" value="ECO:0007669"/>
    <property type="project" value="InterPro"/>
</dbReference>
<evidence type="ECO:0000313" key="7">
    <source>
        <dbReference type="Proteomes" id="UP000574390"/>
    </source>
</evidence>
<reference evidence="6 7" key="1">
    <citation type="submission" date="2020-04" db="EMBL/GenBank/DDBJ databases">
        <title>Perkinsus olseni comparative genomics.</title>
        <authorList>
            <person name="Bogema D.R."/>
        </authorList>
    </citation>
    <scope>NUCLEOTIDE SEQUENCE [LARGE SCALE GENOMIC DNA]</scope>
    <source>
        <strain evidence="6">ATCC PRA-205</strain>
    </source>
</reference>
<dbReference type="AlphaFoldDB" id="A0A7J6QA94"/>
<dbReference type="InterPro" id="IPR016024">
    <property type="entry name" value="ARM-type_fold"/>
</dbReference>
<proteinExistence type="predicted"/>
<feature type="compositionally biased region" description="Basic and acidic residues" evidence="4">
    <location>
        <begin position="663"/>
        <end position="679"/>
    </location>
</feature>
<feature type="region of interest" description="Disordered" evidence="4">
    <location>
        <begin position="951"/>
        <end position="971"/>
    </location>
</feature>
<dbReference type="SMART" id="SM00312">
    <property type="entry name" value="PX"/>
    <property type="match status" value="1"/>
</dbReference>
<protein>
    <recommendedName>
        <fullName evidence="5">PX domain-containing protein</fullName>
    </recommendedName>
</protein>
<dbReference type="Pfam" id="PF00787">
    <property type="entry name" value="PX"/>
    <property type="match status" value="1"/>
</dbReference>
<evidence type="ECO:0000259" key="5">
    <source>
        <dbReference type="PROSITE" id="PS50195"/>
    </source>
</evidence>
<keyword evidence="2" id="KW-0963">Cytoplasm</keyword>
<accession>A0A7J6QA94</accession>
<dbReference type="PROSITE" id="PS50195">
    <property type="entry name" value="PX"/>
    <property type="match status" value="1"/>
</dbReference>
<evidence type="ECO:0000256" key="2">
    <source>
        <dbReference type="ARBA" id="ARBA00022490"/>
    </source>
</evidence>
<dbReference type="InterPro" id="IPR051837">
    <property type="entry name" value="SortingNexin/PXDomain-PKLike"/>
</dbReference>
<organism evidence="6 7">
    <name type="scientific">Perkinsus olseni</name>
    <name type="common">Perkinsus atlanticus</name>
    <dbReference type="NCBI Taxonomy" id="32597"/>
    <lineage>
        <taxon>Eukaryota</taxon>
        <taxon>Sar</taxon>
        <taxon>Alveolata</taxon>
        <taxon>Perkinsozoa</taxon>
        <taxon>Perkinsea</taxon>
        <taxon>Perkinsida</taxon>
        <taxon>Perkinsidae</taxon>
        <taxon>Perkinsus</taxon>
    </lineage>
</organism>
<feature type="coiled-coil region" evidence="3">
    <location>
        <begin position="841"/>
        <end position="875"/>
    </location>
</feature>
<feature type="region of interest" description="Disordered" evidence="4">
    <location>
        <begin position="663"/>
        <end position="685"/>
    </location>
</feature>
<evidence type="ECO:0000313" key="6">
    <source>
        <dbReference type="EMBL" id="KAF4705295.1"/>
    </source>
</evidence>